<accession>A0AAU8AUZ3</accession>
<evidence type="ECO:0000313" key="1">
    <source>
        <dbReference type="EMBL" id="XCD03765.1"/>
    </source>
</evidence>
<dbReference type="EMBL" id="PP511642">
    <property type="protein sequence ID" value="XCD06205.1"/>
    <property type="molecule type" value="Genomic_DNA"/>
</dbReference>
<organism evidence="1">
    <name type="scientific">Dulem virus 29</name>
    <dbReference type="NCBI Taxonomy" id="3145747"/>
    <lineage>
        <taxon>Viruses</taxon>
        <taxon>Duplodnaviria</taxon>
        <taxon>Heunggongvirae</taxon>
        <taxon>Uroviricota</taxon>
        <taxon>Caudoviricetes</taxon>
    </lineage>
</organism>
<reference evidence="1" key="1">
    <citation type="submission" date="2024-03" db="EMBL/GenBank/DDBJ databases">
        <title>Diverse circular DNA viruses in blood, oral, and fecal samples of captive lemurs.</title>
        <authorList>
            <person name="Paietta E.N."/>
            <person name="Kraberger S."/>
            <person name="Lund M.C."/>
            <person name="Custer J.M."/>
            <person name="Vargas K.M."/>
            <person name="Ehmke E.E."/>
            <person name="Yoder A.D."/>
            <person name="Varsani A."/>
        </authorList>
    </citation>
    <scope>NUCLEOTIDE SEQUENCE</scope>
    <source>
        <strain evidence="1">Duke_21_2</strain>
        <strain evidence="2">Duke_25FS_5</strain>
    </source>
</reference>
<proteinExistence type="predicted"/>
<dbReference type="EMBL" id="PP511380">
    <property type="protein sequence ID" value="XCD03765.1"/>
    <property type="molecule type" value="Genomic_DNA"/>
</dbReference>
<protein>
    <submittedName>
        <fullName evidence="1">Baseplate complex protein</fullName>
    </submittedName>
</protein>
<name>A0AAU8AUZ3_9CAUD</name>
<evidence type="ECO:0000313" key="2">
    <source>
        <dbReference type="EMBL" id="XCD06205.1"/>
    </source>
</evidence>
<sequence length="101" mass="11580">MIDVDFIDNMPKFSDTIVHKAANCIVTQLESLYYAPNFGMDLKRFFDPDIEIQTETFKAYTIQQLTDNGVNVISLRDKAKTFERLFDYVVSQQTSTGLVAE</sequence>